<feature type="modified residue" description="4-aspartylphosphate" evidence="2">
    <location>
        <position position="60"/>
    </location>
</feature>
<evidence type="ECO:0000256" key="1">
    <source>
        <dbReference type="ARBA" id="ARBA00023125"/>
    </source>
</evidence>
<keyword evidence="2" id="KW-0597">Phosphoprotein</keyword>
<gene>
    <name evidence="6" type="ORF">ACFPTN_10330</name>
</gene>
<dbReference type="Pfam" id="PF00072">
    <property type="entry name" value="Response_reg"/>
    <property type="match status" value="1"/>
</dbReference>
<dbReference type="InterPro" id="IPR011006">
    <property type="entry name" value="CheY-like_superfamily"/>
</dbReference>
<dbReference type="Proteomes" id="UP001595974">
    <property type="component" value="Unassembled WGS sequence"/>
</dbReference>
<dbReference type="PANTHER" id="PTHR48111">
    <property type="entry name" value="REGULATOR OF RPOS"/>
    <property type="match status" value="1"/>
</dbReference>
<dbReference type="PROSITE" id="PS50110">
    <property type="entry name" value="RESPONSE_REGULATORY"/>
    <property type="match status" value="1"/>
</dbReference>
<dbReference type="Gene3D" id="3.40.50.2300">
    <property type="match status" value="1"/>
</dbReference>
<evidence type="ECO:0000313" key="7">
    <source>
        <dbReference type="Proteomes" id="UP001595974"/>
    </source>
</evidence>
<dbReference type="SMART" id="SM00448">
    <property type="entry name" value="REC"/>
    <property type="match status" value="1"/>
</dbReference>
<evidence type="ECO:0000259" key="4">
    <source>
        <dbReference type="PROSITE" id="PS50110"/>
    </source>
</evidence>
<evidence type="ECO:0000313" key="6">
    <source>
        <dbReference type="EMBL" id="MFC5769768.1"/>
    </source>
</evidence>
<reference evidence="7" key="1">
    <citation type="journal article" date="2019" name="Int. J. Syst. Evol. Microbiol.">
        <title>The Global Catalogue of Microorganisms (GCM) 10K type strain sequencing project: providing services to taxonomists for standard genome sequencing and annotation.</title>
        <authorList>
            <consortium name="The Broad Institute Genomics Platform"/>
            <consortium name="The Broad Institute Genome Sequencing Center for Infectious Disease"/>
            <person name="Wu L."/>
            <person name="Ma J."/>
        </authorList>
    </citation>
    <scope>NUCLEOTIDE SEQUENCE [LARGE SCALE GENOMIC DNA]</scope>
    <source>
        <strain evidence="7">SHR3</strain>
    </source>
</reference>
<dbReference type="InterPro" id="IPR039420">
    <property type="entry name" value="WalR-like"/>
</dbReference>
<sequence length="238" mass="26252">MADAGFAAPVLVLIVEDDPQIRRFVRAALQAEGLHVAESDCARRGLIDAATRRPDLLILDLGLPDGDGVELIRELRTWSNAPVLVLSARSDETDKVTALDAGADDYLTKPFGVPELLARIRALRRRIVRGGESAGAEVRCGDVRIDLARREVTRAGQAVHLTPIEYRLLALLAANAGRVMTQRQLLREVWGPGHAEDGHYLRVFVANLRKKLEPDPLRPAYIKTETGIGYRLTADQRE</sequence>
<dbReference type="InterPro" id="IPR036388">
    <property type="entry name" value="WH-like_DNA-bd_sf"/>
</dbReference>
<dbReference type="CDD" id="cd17620">
    <property type="entry name" value="REC_OmpR_KdpE-like"/>
    <property type="match status" value="1"/>
</dbReference>
<dbReference type="RefSeq" id="WP_096447551.1">
    <property type="nucleotide sequence ID" value="NZ_JBHSOG010000041.1"/>
</dbReference>
<dbReference type="Gene3D" id="1.10.10.10">
    <property type="entry name" value="Winged helix-like DNA-binding domain superfamily/Winged helix DNA-binding domain"/>
    <property type="match status" value="1"/>
</dbReference>
<evidence type="ECO:0000259" key="5">
    <source>
        <dbReference type="PROSITE" id="PS51755"/>
    </source>
</evidence>
<dbReference type="SMART" id="SM00862">
    <property type="entry name" value="Trans_reg_C"/>
    <property type="match status" value="1"/>
</dbReference>
<dbReference type="InterPro" id="IPR001867">
    <property type="entry name" value="OmpR/PhoB-type_DNA-bd"/>
</dbReference>
<organism evidence="6 7">
    <name type="scientific">Thauera sinica</name>
    <dbReference type="NCBI Taxonomy" id="2665146"/>
    <lineage>
        <taxon>Bacteria</taxon>
        <taxon>Pseudomonadati</taxon>
        <taxon>Pseudomonadota</taxon>
        <taxon>Betaproteobacteria</taxon>
        <taxon>Rhodocyclales</taxon>
        <taxon>Zoogloeaceae</taxon>
        <taxon>Thauera</taxon>
    </lineage>
</organism>
<keyword evidence="7" id="KW-1185">Reference proteome</keyword>
<comment type="caution">
    <text evidence="6">The sequence shown here is derived from an EMBL/GenBank/DDBJ whole genome shotgun (WGS) entry which is preliminary data.</text>
</comment>
<dbReference type="InterPro" id="IPR001789">
    <property type="entry name" value="Sig_transdc_resp-reg_receiver"/>
</dbReference>
<dbReference type="PROSITE" id="PS51755">
    <property type="entry name" value="OMPR_PHOB"/>
    <property type="match status" value="1"/>
</dbReference>
<proteinExistence type="predicted"/>
<feature type="DNA-binding region" description="OmpR/PhoB-type" evidence="3">
    <location>
        <begin position="135"/>
        <end position="234"/>
    </location>
</feature>
<evidence type="ECO:0000256" key="2">
    <source>
        <dbReference type="PROSITE-ProRule" id="PRU00169"/>
    </source>
</evidence>
<dbReference type="PANTHER" id="PTHR48111:SF50">
    <property type="entry name" value="KDP OPERON TRANSCRIPTIONAL REGULATORY PROTEIN KDPE"/>
    <property type="match status" value="1"/>
</dbReference>
<dbReference type="SUPFAM" id="SSF52172">
    <property type="entry name" value="CheY-like"/>
    <property type="match status" value="1"/>
</dbReference>
<dbReference type="EMBL" id="JBHSOG010000041">
    <property type="protein sequence ID" value="MFC5769768.1"/>
    <property type="molecule type" value="Genomic_DNA"/>
</dbReference>
<feature type="domain" description="Response regulatory" evidence="4">
    <location>
        <begin position="11"/>
        <end position="124"/>
    </location>
</feature>
<name>A0ABW1AR41_9RHOO</name>
<dbReference type="CDD" id="cd00383">
    <property type="entry name" value="trans_reg_C"/>
    <property type="match status" value="1"/>
</dbReference>
<dbReference type="Pfam" id="PF00486">
    <property type="entry name" value="Trans_reg_C"/>
    <property type="match status" value="1"/>
</dbReference>
<protein>
    <submittedName>
        <fullName evidence="6">Response regulator</fullName>
    </submittedName>
</protein>
<keyword evidence="1 3" id="KW-0238">DNA-binding</keyword>
<dbReference type="Gene3D" id="6.10.250.690">
    <property type="match status" value="1"/>
</dbReference>
<evidence type="ECO:0000256" key="3">
    <source>
        <dbReference type="PROSITE-ProRule" id="PRU01091"/>
    </source>
</evidence>
<feature type="domain" description="OmpR/PhoB-type" evidence="5">
    <location>
        <begin position="135"/>
        <end position="234"/>
    </location>
</feature>
<accession>A0ABW1AR41</accession>